<accession>A0A1F5YN55</accession>
<dbReference type="InterPro" id="IPR012340">
    <property type="entry name" value="NA-bd_OB-fold"/>
</dbReference>
<comment type="caution">
    <text evidence="2">The sequence shown here is derived from an EMBL/GenBank/DDBJ whole genome shotgun (WGS) entry which is preliminary data.</text>
</comment>
<dbReference type="EMBL" id="MFJD01000012">
    <property type="protein sequence ID" value="OGG01620.1"/>
    <property type="molecule type" value="Genomic_DNA"/>
</dbReference>
<organism evidence="2 3">
    <name type="scientific">Candidatus Gottesmanbacteria bacterium RBG_16_52_11</name>
    <dbReference type="NCBI Taxonomy" id="1798374"/>
    <lineage>
        <taxon>Bacteria</taxon>
        <taxon>Candidatus Gottesmaniibacteriota</taxon>
    </lineage>
</organism>
<gene>
    <name evidence="2" type="ORF">A2Z33_07580</name>
</gene>
<dbReference type="Proteomes" id="UP000178448">
    <property type="component" value="Unassembled WGS sequence"/>
</dbReference>
<evidence type="ECO:0000313" key="3">
    <source>
        <dbReference type="Proteomes" id="UP000178448"/>
    </source>
</evidence>
<reference evidence="2 3" key="1">
    <citation type="journal article" date="2016" name="Nat. Commun.">
        <title>Thousands of microbial genomes shed light on interconnected biogeochemical processes in an aquifer system.</title>
        <authorList>
            <person name="Anantharaman K."/>
            <person name="Brown C.T."/>
            <person name="Hug L.A."/>
            <person name="Sharon I."/>
            <person name="Castelle C.J."/>
            <person name="Probst A.J."/>
            <person name="Thomas B.C."/>
            <person name="Singh A."/>
            <person name="Wilkins M.J."/>
            <person name="Karaoz U."/>
            <person name="Brodie E.L."/>
            <person name="Williams K.H."/>
            <person name="Hubbard S.S."/>
            <person name="Banfield J.F."/>
        </authorList>
    </citation>
    <scope>NUCLEOTIDE SEQUENCE [LARGE SCALE GENOMIC DNA]</scope>
</reference>
<dbReference type="InterPro" id="IPR002878">
    <property type="entry name" value="ChsH2_C"/>
</dbReference>
<name>A0A1F5YN55_9BACT</name>
<feature type="domain" description="ChsH2 C-terminal OB-fold" evidence="1">
    <location>
        <begin position="18"/>
        <end position="80"/>
    </location>
</feature>
<dbReference type="Pfam" id="PF01796">
    <property type="entry name" value="OB_ChsH2_C"/>
    <property type="match status" value="1"/>
</dbReference>
<dbReference type="SUPFAM" id="SSF50249">
    <property type="entry name" value="Nucleic acid-binding proteins"/>
    <property type="match status" value="1"/>
</dbReference>
<evidence type="ECO:0000259" key="1">
    <source>
        <dbReference type="Pfam" id="PF01796"/>
    </source>
</evidence>
<proteinExistence type="predicted"/>
<evidence type="ECO:0000313" key="2">
    <source>
        <dbReference type="EMBL" id="OGG01620.1"/>
    </source>
</evidence>
<sequence>MVSPVKVWRNQRKLRDYLGHTGVIVSYSIIRVPPFGFAGQAPYPVVIIRIDGSSSRIFCQMVDCLPDDLRTGRSVRLVLRRVTEPDPDGVIPYGLKAVPVSAPAAAAGEKPGLRKGRS</sequence>
<dbReference type="AlphaFoldDB" id="A0A1F5YN55"/>
<protein>
    <recommendedName>
        <fullName evidence="1">ChsH2 C-terminal OB-fold domain-containing protein</fullName>
    </recommendedName>
</protein>
<dbReference type="STRING" id="1798374.A2Z33_07580"/>